<keyword evidence="5 9" id="KW-0784">Thiamine biosynthesis</keyword>
<keyword evidence="4 9" id="KW-0460">Magnesium</keyword>
<dbReference type="AlphaFoldDB" id="A0A173R0I4"/>
<feature type="binding site" evidence="9">
    <location>
        <position position="92"/>
    </location>
    <ligand>
        <name>4-amino-2-methyl-5-(diphosphooxymethyl)pyrimidine</name>
        <dbReference type="ChEBI" id="CHEBI:57841"/>
    </ligand>
</feature>
<feature type="binding site" evidence="9">
    <location>
        <position position="187"/>
    </location>
    <ligand>
        <name>2-[(2R,5Z)-2-carboxy-4-methylthiazol-5(2H)-ylidene]ethyl phosphate</name>
        <dbReference type="ChEBI" id="CHEBI:62899"/>
    </ligand>
</feature>
<dbReference type="GO" id="GO:0009228">
    <property type="term" value="P:thiamine biosynthetic process"/>
    <property type="evidence" value="ECO:0007669"/>
    <property type="project" value="UniProtKB-KW"/>
</dbReference>
<dbReference type="InterPro" id="IPR034291">
    <property type="entry name" value="TMP_synthase"/>
</dbReference>
<proteinExistence type="inferred from homology"/>
<dbReference type="PANTHER" id="PTHR20857">
    <property type="entry name" value="THIAMINE-PHOSPHATE PYROPHOSPHORYLASE"/>
    <property type="match status" value="1"/>
</dbReference>
<comment type="catalytic activity">
    <reaction evidence="6 9 10">
        <text>4-methyl-5-(2-phosphooxyethyl)-thiazole + 4-amino-2-methyl-5-(diphosphooxymethyl)pyrimidine + H(+) = thiamine phosphate + diphosphate</text>
        <dbReference type="Rhea" id="RHEA:22328"/>
        <dbReference type="ChEBI" id="CHEBI:15378"/>
        <dbReference type="ChEBI" id="CHEBI:33019"/>
        <dbReference type="ChEBI" id="CHEBI:37575"/>
        <dbReference type="ChEBI" id="CHEBI:57841"/>
        <dbReference type="ChEBI" id="CHEBI:58296"/>
        <dbReference type="EC" id="2.5.1.3"/>
    </reaction>
</comment>
<feature type="binding site" evidence="9">
    <location>
        <begin position="207"/>
        <end position="208"/>
    </location>
    <ligand>
        <name>2-[(2R,5Z)-2-carboxy-4-methylthiazol-5(2H)-ylidene]ethyl phosphate</name>
        <dbReference type="ChEBI" id="CHEBI:62899"/>
    </ligand>
</feature>
<feature type="binding site" evidence="9">
    <location>
        <begin position="157"/>
        <end position="159"/>
    </location>
    <ligand>
        <name>2-[(2R,5Z)-2-carboxy-4-methylthiazol-5(2H)-ylidene]ethyl phosphate</name>
        <dbReference type="ChEBI" id="CHEBI:62899"/>
    </ligand>
</feature>
<reference evidence="13 14" key="1">
    <citation type="submission" date="2015-09" db="EMBL/GenBank/DDBJ databases">
        <authorList>
            <consortium name="Pathogen Informatics"/>
        </authorList>
    </citation>
    <scope>NUCLEOTIDE SEQUENCE [LARGE SCALE GENOMIC DNA]</scope>
    <source>
        <strain evidence="13 14">2789STDY5834961</strain>
    </source>
</reference>
<comment type="function">
    <text evidence="9">Condenses 4-methyl-5-(beta-hydroxyethyl)thiazole monophosphate (THZ-P) and 2-methyl-4-amino-5-hydroxymethyl pyrimidine pyrophosphate (HMP-PP) to form thiamine monophosphate (TMP).</text>
</comment>
<accession>A0A173R0I4</accession>
<feature type="binding site" evidence="9">
    <location>
        <position position="93"/>
    </location>
    <ligand>
        <name>Mg(2+)</name>
        <dbReference type="ChEBI" id="CHEBI:18420"/>
    </ligand>
</feature>
<feature type="domain" description="Thiamine phosphate synthase/TenI" evidence="12">
    <location>
        <begin position="30"/>
        <end position="210"/>
    </location>
</feature>
<dbReference type="PANTHER" id="PTHR20857:SF15">
    <property type="entry name" value="THIAMINE-PHOSPHATE SYNTHASE"/>
    <property type="match status" value="1"/>
</dbReference>
<dbReference type="GO" id="GO:0000287">
    <property type="term" value="F:magnesium ion binding"/>
    <property type="evidence" value="ECO:0007669"/>
    <property type="project" value="UniProtKB-UniRule"/>
</dbReference>
<keyword evidence="3 9" id="KW-0479">Metal-binding</keyword>
<comment type="cofactor">
    <cofactor evidence="9">
        <name>Mg(2+)</name>
        <dbReference type="ChEBI" id="CHEBI:18420"/>
    </cofactor>
    <text evidence="9">Binds 1 Mg(2+) ion per subunit.</text>
</comment>
<dbReference type="Proteomes" id="UP000095597">
    <property type="component" value="Unassembled WGS sequence"/>
</dbReference>
<dbReference type="EC" id="2.5.1.3" evidence="9"/>
<feature type="binding site" evidence="9">
    <location>
        <position position="160"/>
    </location>
    <ligand>
        <name>4-amino-2-methyl-5-(diphosphooxymethyl)pyrimidine</name>
        <dbReference type="ChEBI" id="CHEBI:57841"/>
    </ligand>
</feature>
<dbReference type="SUPFAM" id="SSF51391">
    <property type="entry name" value="Thiamin phosphate synthase"/>
    <property type="match status" value="1"/>
</dbReference>
<evidence type="ECO:0000256" key="9">
    <source>
        <dbReference type="HAMAP-Rule" id="MF_00097"/>
    </source>
</evidence>
<evidence type="ECO:0000256" key="8">
    <source>
        <dbReference type="ARBA" id="ARBA00047883"/>
    </source>
</evidence>
<evidence type="ECO:0000256" key="5">
    <source>
        <dbReference type="ARBA" id="ARBA00022977"/>
    </source>
</evidence>
<evidence type="ECO:0000313" key="13">
    <source>
        <dbReference type="EMBL" id="CUM71403.1"/>
    </source>
</evidence>
<comment type="pathway">
    <text evidence="1 9 11">Cofactor biosynthesis; thiamine diphosphate biosynthesis; thiamine phosphate from 4-amino-2-methyl-5-diphosphomethylpyrimidine and 4-methyl-5-(2-phosphoethyl)-thiazole: step 1/1.</text>
</comment>
<gene>
    <name evidence="9 13" type="primary">thiE</name>
    <name evidence="13" type="ORF">ERS852573_00180</name>
</gene>
<evidence type="ECO:0000259" key="12">
    <source>
        <dbReference type="Pfam" id="PF02581"/>
    </source>
</evidence>
<feature type="binding site" evidence="9">
    <location>
        <position position="131"/>
    </location>
    <ligand>
        <name>4-amino-2-methyl-5-(diphosphooxymethyl)pyrimidine</name>
        <dbReference type="ChEBI" id="CHEBI:57841"/>
    </ligand>
</feature>
<name>A0A173R0I4_9FIRM</name>
<dbReference type="GO" id="GO:0004789">
    <property type="term" value="F:thiamine-phosphate diphosphorylase activity"/>
    <property type="evidence" value="ECO:0007669"/>
    <property type="project" value="UniProtKB-UniRule"/>
</dbReference>
<evidence type="ECO:0000256" key="11">
    <source>
        <dbReference type="RuleBase" id="RU004253"/>
    </source>
</evidence>
<organism evidence="13 14">
    <name type="scientific">Dorea longicatena</name>
    <dbReference type="NCBI Taxonomy" id="88431"/>
    <lineage>
        <taxon>Bacteria</taxon>
        <taxon>Bacillati</taxon>
        <taxon>Bacillota</taxon>
        <taxon>Clostridia</taxon>
        <taxon>Lachnospirales</taxon>
        <taxon>Lachnospiraceae</taxon>
        <taxon>Dorea</taxon>
    </lineage>
</organism>
<evidence type="ECO:0000256" key="6">
    <source>
        <dbReference type="ARBA" id="ARBA00047334"/>
    </source>
</evidence>
<comment type="catalytic activity">
    <reaction evidence="8 9 10">
        <text>2-[(2R,5Z)-2-carboxy-4-methylthiazol-5(2H)-ylidene]ethyl phosphate + 4-amino-2-methyl-5-(diphosphooxymethyl)pyrimidine + 2 H(+) = thiamine phosphate + CO2 + diphosphate</text>
        <dbReference type="Rhea" id="RHEA:47844"/>
        <dbReference type="ChEBI" id="CHEBI:15378"/>
        <dbReference type="ChEBI" id="CHEBI:16526"/>
        <dbReference type="ChEBI" id="CHEBI:33019"/>
        <dbReference type="ChEBI" id="CHEBI:37575"/>
        <dbReference type="ChEBI" id="CHEBI:57841"/>
        <dbReference type="ChEBI" id="CHEBI:62899"/>
        <dbReference type="EC" id="2.5.1.3"/>
    </reaction>
</comment>
<dbReference type="InterPro" id="IPR036206">
    <property type="entry name" value="ThiamineP_synth_sf"/>
</dbReference>
<evidence type="ECO:0000256" key="4">
    <source>
        <dbReference type="ARBA" id="ARBA00022842"/>
    </source>
</evidence>
<evidence type="ECO:0000256" key="7">
    <source>
        <dbReference type="ARBA" id="ARBA00047851"/>
    </source>
</evidence>
<evidence type="ECO:0000256" key="3">
    <source>
        <dbReference type="ARBA" id="ARBA00022723"/>
    </source>
</evidence>
<protein>
    <recommendedName>
        <fullName evidence="9">Thiamine-phosphate synthase</fullName>
        <shortName evidence="9">TP synthase</shortName>
        <shortName evidence="9">TPS</shortName>
        <ecNumber evidence="9">2.5.1.3</ecNumber>
    </recommendedName>
    <alternativeName>
        <fullName evidence="9">Thiamine-phosphate pyrophosphorylase</fullName>
        <shortName evidence="9">TMP pyrophosphorylase</shortName>
        <shortName evidence="9">TMP-PPase</shortName>
    </alternativeName>
</protein>
<dbReference type="GO" id="GO:0009229">
    <property type="term" value="P:thiamine diphosphate biosynthetic process"/>
    <property type="evidence" value="ECO:0007669"/>
    <property type="project" value="UniProtKB-UniRule"/>
</dbReference>
<feature type="binding site" evidence="9">
    <location>
        <begin position="60"/>
        <end position="64"/>
    </location>
    <ligand>
        <name>4-amino-2-methyl-5-(diphosphooxymethyl)pyrimidine</name>
        <dbReference type="ChEBI" id="CHEBI:57841"/>
    </ligand>
</feature>
<evidence type="ECO:0000313" key="14">
    <source>
        <dbReference type="Proteomes" id="UP000095597"/>
    </source>
</evidence>
<dbReference type="Pfam" id="PF02581">
    <property type="entry name" value="TMP-TENI"/>
    <property type="match status" value="1"/>
</dbReference>
<dbReference type="InterPro" id="IPR013785">
    <property type="entry name" value="Aldolase_TIM"/>
</dbReference>
<dbReference type="Gene3D" id="3.20.20.70">
    <property type="entry name" value="Aldolase class I"/>
    <property type="match status" value="1"/>
</dbReference>
<dbReference type="EMBL" id="CYXO01000001">
    <property type="protein sequence ID" value="CUM71403.1"/>
    <property type="molecule type" value="Genomic_DNA"/>
</dbReference>
<dbReference type="GO" id="GO:0005737">
    <property type="term" value="C:cytoplasm"/>
    <property type="evidence" value="ECO:0007669"/>
    <property type="project" value="TreeGrafter"/>
</dbReference>
<feature type="binding site" evidence="9">
    <location>
        <position position="112"/>
    </location>
    <ligand>
        <name>Mg(2+)</name>
        <dbReference type="ChEBI" id="CHEBI:18420"/>
    </ligand>
</feature>
<dbReference type="CDD" id="cd00564">
    <property type="entry name" value="TMP_TenI"/>
    <property type="match status" value="1"/>
</dbReference>
<comment type="catalytic activity">
    <reaction evidence="7 9 10">
        <text>2-(2-carboxy-4-methylthiazol-5-yl)ethyl phosphate + 4-amino-2-methyl-5-(diphosphooxymethyl)pyrimidine + 2 H(+) = thiamine phosphate + CO2 + diphosphate</text>
        <dbReference type="Rhea" id="RHEA:47848"/>
        <dbReference type="ChEBI" id="CHEBI:15378"/>
        <dbReference type="ChEBI" id="CHEBI:16526"/>
        <dbReference type="ChEBI" id="CHEBI:33019"/>
        <dbReference type="ChEBI" id="CHEBI:37575"/>
        <dbReference type="ChEBI" id="CHEBI:57841"/>
        <dbReference type="ChEBI" id="CHEBI:62890"/>
        <dbReference type="EC" id="2.5.1.3"/>
    </reaction>
</comment>
<keyword evidence="2 9" id="KW-0808">Transferase</keyword>
<dbReference type="UniPathway" id="UPA00060">
    <property type="reaction ID" value="UER00141"/>
</dbReference>
<dbReference type="InterPro" id="IPR022998">
    <property type="entry name" value="ThiamineP_synth_TenI"/>
</dbReference>
<evidence type="ECO:0000256" key="1">
    <source>
        <dbReference type="ARBA" id="ARBA00005165"/>
    </source>
</evidence>
<sequence length="233" mass="25624">MRSDKELEKDQMKERAEHMCKKMKKEDLLLYAVTDRHWLNGETLYSQVEKTLEGGTTFVQLREKELDEAHFLKEAKEIKELCARYRVPFVINDNVDIALEMDADGVHVGQSDMEADDVRAKLGPDKIIGVSAQTVEQAVLAEKRGADYLGVGAVFHTDSKADVAEVSRETLKAICDAVDIPVIAIGGISKENVSELAGTGICGIAVISAIFAEKDIKKATEKLKSLTGEMVKA</sequence>
<evidence type="ECO:0000256" key="2">
    <source>
        <dbReference type="ARBA" id="ARBA00022679"/>
    </source>
</evidence>
<evidence type="ECO:0000256" key="10">
    <source>
        <dbReference type="RuleBase" id="RU003826"/>
    </source>
</evidence>
<dbReference type="NCBIfam" id="TIGR00693">
    <property type="entry name" value="thiE"/>
    <property type="match status" value="1"/>
</dbReference>
<dbReference type="HAMAP" id="MF_00097">
    <property type="entry name" value="TMP_synthase"/>
    <property type="match status" value="1"/>
</dbReference>
<comment type="similarity">
    <text evidence="9 10">Belongs to the thiamine-phosphate synthase family.</text>
</comment>
<dbReference type="FunFam" id="3.20.20.70:FF:000096">
    <property type="entry name" value="Thiamine-phosphate synthase"/>
    <property type="match status" value="1"/>
</dbReference>